<reference evidence="1 2" key="1">
    <citation type="submission" date="2015-01" db="EMBL/GenBank/DDBJ databases">
        <title>Evolution of Trichinella species and genotypes.</title>
        <authorList>
            <person name="Korhonen P.K."/>
            <person name="Edoardo P."/>
            <person name="Giuseppe L.R."/>
            <person name="Gasser R.B."/>
        </authorList>
    </citation>
    <scope>NUCLEOTIDE SEQUENCE [LARGE SCALE GENOMIC DNA]</scope>
    <source>
        <strain evidence="1">ISS120</strain>
    </source>
</reference>
<accession>A0A0V1D0Q2</accession>
<dbReference type="AlphaFoldDB" id="A0A0V1D0Q2"/>
<evidence type="ECO:0000313" key="2">
    <source>
        <dbReference type="Proteomes" id="UP000054653"/>
    </source>
</evidence>
<protein>
    <submittedName>
        <fullName evidence="1">Uncharacterized protein</fullName>
    </submittedName>
</protein>
<name>A0A0V1D0Q2_TRIBR</name>
<comment type="caution">
    <text evidence="1">The sequence shown here is derived from an EMBL/GenBank/DDBJ whole genome shotgun (WGS) entry which is preliminary data.</text>
</comment>
<proteinExistence type="predicted"/>
<gene>
    <name evidence="1" type="ORF">T03_916</name>
</gene>
<evidence type="ECO:0000313" key="1">
    <source>
        <dbReference type="EMBL" id="KRY55016.1"/>
    </source>
</evidence>
<sequence length="116" mass="13037">MEKSTSDELSTAAADCSLKIFPDSNQRILLLTSENIYLFRQCYCFPSRETQSKSGWSRILSFPCPCTVPIPPGARPFNVLLLPTGSMDYIEKNHASRSNQRASCLSGSRMFRSHLK</sequence>
<dbReference type="EMBL" id="JYDI01000061">
    <property type="protein sequence ID" value="KRY55016.1"/>
    <property type="molecule type" value="Genomic_DNA"/>
</dbReference>
<keyword evidence="2" id="KW-1185">Reference proteome</keyword>
<organism evidence="1 2">
    <name type="scientific">Trichinella britovi</name>
    <name type="common">Parasitic roundworm</name>
    <dbReference type="NCBI Taxonomy" id="45882"/>
    <lineage>
        <taxon>Eukaryota</taxon>
        <taxon>Metazoa</taxon>
        <taxon>Ecdysozoa</taxon>
        <taxon>Nematoda</taxon>
        <taxon>Enoplea</taxon>
        <taxon>Dorylaimia</taxon>
        <taxon>Trichinellida</taxon>
        <taxon>Trichinellidae</taxon>
        <taxon>Trichinella</taxon>
    </lineage>
</organism>
<dbReference type="Proteomes" id="UP000054653">
    <property type="component" value="Unassembled WGS sequence"/>
</dbReference>